<proteinExistence type="predicted"/>
<feature type="compositionally biased region" description="Polar residues" evidence="1">
    <location>
        <begin position="186"/>
        <end position="213"/>
    </location>
</feature>
<dbReference type="AlphaFoldDB" id="A0A0S4TJU6"/>
<dbReference type="VEuPathDB" id="CryptoDB:Chro.80044"/>
<reference evidence="3 4" key="1">
    <citation type="submission" date="2014-11" db="EMBL/GenBank/DDBJ databases">
        <title>Comparative genomic analysis of Cryptosporidium hominis reveals occurrence of genetic recombination in virulent subtypes.</title>
        <authorList>
            <person name="Guo Y."/>
            <person name="Tang K."/>
            <person name="Frace M."/>
            <person name="Li N."/>
            <person name="Roellig D.M."/>
            <person name="Sammons S."/>
            <person name="Knipe K."/>
            <person name="Rowe L."/>
            <person name="Feng Y."/>
            <person name="Xiao L."/>
        </authorList>
    </citation>
    <scope>NUCLEOTIDE SEQUENCE [LARGE SCALE GENOMIC DNA]</scope>
    <source>
        <strain evidence="3">30976</strain>
    </source>
</reference>
<dbReference type="VEuPathDB" id="CryptoDB:ChTU502y2012_409g0395"/>
<evidence type="ECO:0000256" key="1">
    <source>
        <dbReference type="SAM" id="MobiDB-lite"/>
    </source>
</evidence>
<reference evidence="2" key="2">
    <citation type="submission" date="2015-08" db="EMBL/GenBank/DDBJ databases">
        <authorList>
            <person name="Babu N.S."/>
            <person name="Beckwith C.J."/>
            <person name="Beseler K.G."/>
            <person name="Brison A."/>
            <person name="Carone J.V."/>
            <person name="Caskin T.P."/>
            <person name="Diamond M."/>
            <person name="Durham M.E."/>
            <person name="Foxe J.M."/>
            <person name="Go M."/>
            <person name="Henderson B.A."/>
            <person name="Jones I.B."/>
            <person name="McGettigan J.A."/>
            <person name="Micheletti S.J."/>
            <person name="Nasrallah M.E."/>
            <person name="Ortiz D."/>
            <person name="Piller C.R."/>
            <person name="Privatt S.R."/>
            <person name="Schneider S.L."/>
            <person name="Sharp S."/>
            <person name="Smith T.C."/>
            <person name="Stanton J.D."/>
            <person name="Ullery H.E."/>
            <person name="Wilson R.J."/>
            <person name="Serrano M.G."/>
            <person name="Buck G."/>
            <person name="Lee V."/>
            <person name="Wang Y."/>
            <person name="Carvalho R."/>
            <person name="Voegtly L."/>
            <person name="Shi R."/>
            <person name="Duckworth R."/>
            <person name="Johnson A."/>
            <person name="Loviza R."/>
            <person name="Walstead R."/>
            <person name="Shah Z."/>
            <person name="Kiflezghi M."/>
            <person name="Wade K."/>
            <person name="Ball S.L."/>
            <person name="Bradley K.W."/>
            <person name="Asai D.J."/>
            <person name="Bowman C.A."/>
            <person name="Russell D.A."/>
            <person name="Pope W.H."/>
            <person name="Jacobs-Sera D."/>
            <person name="Hendrix R.W."/>
            <person name="Hatfull G.F."/>
        </authorList>
    </citation>
    <scope>NUCLEOTIDE SEQUENCE [LARGE SCALE GENOMIC DNA]</scope>
</reference>
<feature type="compositionally biased region" description="Polar residues" evidence="1">
    <location>
        <begin position="153"/>
        <end position="179"/>
    </location>
</feature>
<feature type="region of interest" description="Disordered" evidence="1">
    <location>
        <begin position="278"/>
        <end position="307"/>
    </location>
</feature>
<feature type="compositionally biased region" description="Polar residues" evidence="1">
    <location>
        <begin position="96"/>
        <end position="105"/>
    </location>
</feature>
<feature type="compositionally biased region" description="Polar residues" evidence="1">
    <location>
        <begin position="351"/>
        <end position="369"/>
    </location>
</feature>
<reference evidence="3 4" key="3">
    <citation type="submission" date="2017-10" db="EMBL/GenBank/DDBJ databases">
        <title>Consistent, comparative and evidence-based genome annotation and re-annotation for the closely-related species, Cryptosporidium parvum, C. hominis and C. tyzzeri.</title>
        <authorList>
            <person name="Baptista R.P."/>
            <person name="Li Y."/>
            <person name="Sateriale A."/>
            <person name="Striepen B."/>
            <person name="Kissinger J.C."/>
        </authorList>
    </citation>
    <scope>NUCLEOTIDE SEQUENCE [LARGE SCALE GENOMIC DNA]</scope>
    <source>
        <strain evidence="3">30976</strain>
    </source>
</reference>
<evidence type="ECO:0000313" key="2">
    <source>
        <dbReference type="EMBL" id="CUV07578.1"/>
    </source>
</evidence>
<dbReference type="VEuPathDB" id="CryptoDB:CHUDEA8_320"/>
<dbReference type="EMBL" id="JTAI01000001">
    <property type="protein sequence ID" value="PPS95391.1"/>
    <property type="molecule type" value="Genomic_DNA"/>
</dbReference>
<protein>
    <submittedName>
        <fullName evidence="2">Uncharacterized protein</fullName>
    </submittedName>
</protein>
<feature type="compositionally biased region" description="Polar residues" evidence="1">
    <location>
        <begin position="281"/>
        <end position="307"/>
    </location>
</feature>
<organism evidence="2">
    <name type="scientific">Cryptosporidium hominis</name>
    <dbReference type="NCBI Taxonomy" id="237895"/>
    <lineage>
        <taxon>Eukaryota</taxon>
        <taxon>Sar</taxon>
        <taxon>Alveolata</taxon>
        <taxon>Apicomplexa</taxon>
        <taxon>Conoidasida</taxon>
        <taxon>Coccidia</taxon>
        <taxon>Eucoccidiorida</taxon>
        <taxon>Eimeriorina</taxon>
        <taxon>Cryptosporidiidae</taxon>
        <taxon>Cryptosporidium</taxon>
    </lineage>
</organism>
<sequence length="543" mass="61548">MNYSNKNKLDAMDSEHLGYAGIWPSNGKDAKIVPMGTPGVPLTDIYDEMIHSNGRNNSHKLTPIGDHSYPIPVPVPVITPRTRDLTRNIIQGENKSITGSQTVMNSAALRPKRRSFESLRNKSQPPQQNLMSSTRKIPSKTGLGSNELDRFQRQNGNSIPNRRSLGSVSSTAGNNPANSRSKKSINEMNASNSGIPRRSSSVTTAQRNNQSNSDVERHKVPEDYASRPSFTGCYSNYPNNKTEYPTVPYPFSIDSDDGHLRDNINQSFYQPQERLPERQPNFDQFPQKRNPTRRVTQNAPLNPPSNVKNFMAGKSNAPYNSNITHYKGEYLQNYGDNYYNREELYSAPNYGRSSSAGRPTFTNSSTLNPFDNCIPQRMNNQYNSESLNCYSVPNRYKNSVHDFARDDTFADSASCLNPAKTLMYCFGEYGALEAEKHIRQNYSSANEVFKPMVYETIVFPPGYFEYKKQLEELRKKYLLDTNPNAFYQMKQNGEFIDPNPTNGGCMWKNGKQMNKKRSHPVFVRTTGTIDHLNRIRPSPACYC</sequence>
<feature type="compositionally biased region" description="Polar residues" evidence="1">
    <location>
        <begin position="121"/>
        <end position="136"/>
    </location>
</feature>
<dbReference type="Proteomes" id="UP001429100">
    <property type="component" value="Unassembled WGS sequence"/>
</dbReference>
<dbReference type="VEuPathDB" id="CryptoDB:GY17_00002776"/>
<gene>
    <name evidence="2" type="ORF">CHUDEA8_320</name>
    <name evidence="3" type="ORF">GY17_00002776</name>
</gene>
<feature type="compositionally biased region" description="Basic and acidic residues" evidence="1">
    <location>
        <begin position="214"/>
        <end position="225"/>
    </location>
</feature>
<keyword evidence="4" id="KW-1185">Reference proteome</keyword>
<evidence type="ECO:0000313" key="3">
    <source>
        <dbReference type="EMBL" id="PPS95391.1"/>
    </source>
</evidence>
<feature type="region of interest" description="Disordered" evidence="1">
    <location>
        <begin position="96"/>
        <end position="227"/>
    </location>
</feature>
<accession>A0A0S4TJU6</accession>
<feature type="region of interest" description="Disordered" evidence="1">
    <location>
        <begin position="350"/>
        <end position="369"/>
    </location>
</feature>
<dbReference type="EMBL" id="LN877954">
    <property type="protein sequence ID" value="CUV07578.1"/>
    <property type="molecule type" value="Genomic_DNA"/>
</dbReference>
<evidence type="ECO:0000313" key="4">
    <source>
        <dbReference type="Proteomes" id="UP001429100"/>
    </source>
</evidence>
<dbReference type="Proteomes" id="UP000199752">
    <property type="component" value="Chromosome 8"/>
</dbReference>
<name>A0A0S4TJU6_CRYHO</name>